<reference evidence="4" key="1">
    <citation type="submission" date="2018-11" db="EMBL/GenBank/DDBJ databases">
        <authorList>
            <consortium name="Pathogen Informatics"/>
        </authorList>
    </citation>
    <scope>NUCLEOTIDE SEQUENCE</scope>
</reference>
<protein>
    <recommendedName>
        <fullName evidence="3">Cns1/TTC4 wheel domain-containing protein</fullName>
    </recommendedName>
</protein>
<dbReference type="GO" id="GO:0051879">
    <property type="term" value="F:Hsp90 protein binding"/>
    <property type="evidence" value="ECO:0007669"/>
    <property type="project" value="InterPro"/>
</dbReference>
<evidence type="ECO:0000256" key="2">
    <source>
        <dbReference type="ARBA" id="ARBA00022803"/>
    </source>
</evidence>
<organism evidence="4 5">
    <name type="scientific">Protopolystoma xenopodis</name>
    <dbReference type="NCBI Taxonomy" id="117903"/>
    <lineage>
        <taxon>Eukaryota</taxon>
        <taxon>Metazoa</taxon>
        <taxon>Spiralia</taxon>
        <taxon>Lophotrochozoa</taxon>
        <taxon>Platyhelminthes</taxon>
        <taxon>Monogenea</taxon>
        <taxon>Polyopisthocotylea</taxon>
        <taxon>Polystomatidea</taxon>
        <taxon>Polystomatidae</taxon>
        <taxon>Protopolystoma</taxon>
    </lineage>
</organism>
<dbReference type="Pfam" id="PF18972">
    <property type="entry name" value="Wheel"/>
    <property type="match status" value="1"/>
</dbReference>
<proteinExistence type="predicted"/>
<dbReference type="InterPro" id="IPR044059">
    <property type="entry name" value="Csn1/TTC4_wheel"/>
</dbReference>
<evidence type="ECO:0000313" key="5">
    <source>
        <dbReference type="Proteomes" id="UP000784294"/>
    </source>
</evidence>
<keyword evidence="2" id="KW-0802">TPR repeat</keyword>
<dbReference type="EMBL" id="CAAALY010031012">
    <property type="protein sequence ID" value="VEL17082.1"/>
    <property type="molecule type" value="Genomic_DNA"/>
</dbReference>
<accession>A0A3S5AC99</accession>
<dbReference type="OrthoDB" id="420195at2759"/>
<dbReference type="AlphaFoldDB" id="A0A3S5AC99"/>
<dbReference type="GO" id="GO:0005829">
    <property type="term" value="C:cytosol"/>
    <property type="evidence" value="ECO:0007669"/>
    <property type="project" value="TreeGrafter"/>
</dbReference>
<keyword evidence="1" id="KW-0677">Repeat</keyword>
<dbReference type="GO" id="GO:0030544">
    <property type="term" value="F:Hsp70 protein binding"/>
    <property type="evidence" value="ECO:0007669"/>
    <property type="project" value="TreeGrafter"/>
</dbReference>
<evidence type="ECO:0000256" key="1">
    <source>
        <dbReference type="ARBA" id="ARBA00022737"/>
    </source>
</evidence>
<comment type="caution">
    <text evidence="4">The sequence shown here is derived from an EMBL/GenBank/DDBJ whole genome shotgun (WGS) entry which is preliminary data.</text>
</comment>
<gene>
    <name evidence="4" type="ORF">PXEA_LOCUS10522</name>
</gene>
<dbReference type="GO" id="GO:0006457">
    <property type="term" value="P:protein folding"/>
    <property type="evidence" value="ECO:0007669"/>
    <property type="project" value="TreeGrafter"/>
</dbReference>
<keyword evidence="5" id="KW-1185">Reference proteome</keyword>
<evidence type="ECO:0000313" key="4">
    <source>
        <dbReference type="EMBL" id="VEL17082.1"/>
    </source>
</evidence>
<feature type="domain" description="Cns1/TTC4 wheel" evidence="3">
    <location>
        <begin position="70"/>
        <end position="122"/>
    </location>
</feature>
<dbReference type="Proteomes" id="UP000784294">
    <property type="component" value="Unassembled WGS sequence"/>
</dbReference>
<dbReference type="PANTHER" id="PTHR46035">
    <property type="entry name" value="TETRATRICOPEPTIDE REPEAT PROTEIN 4"/>
    <property type="match status" value="1"/>
</dbReference>
<dbReference type="CDD" id="cd21377">
    <property type="entry name" value="CTWD_Cns1-like"/>
    <property type="match status" value="1"/>
</dbReference>
<evidence type="ECO:0000259" key="3">
    <source>
        <dbReference type="Pfam" id="PF18972"/>
    </source>
</evidence>
<dbReference type="PANTHER" id="PTHR46035:SF1">
    <property type="entry name" value="TETRATRICOPEPTIDE REPEAT PROTEIN 4"/>
    <property type="match status" value="1"/>
</dbReference>
<dbReference type="GO" id="GO:0005634">
    <property type="term" value="C:nucleus"/>
    <property type="evidence" value="ECO:0007669"/>
    <property type="project" value="TreeGrafter"/>
</dbReference>
<name>A0A3S5AC99_9PLAT</name>
<sequence>MNLLKDCFFIRDPLALKLLGNFEAFTLDANDLGLLFSEDYYEHGIRINFKLPPIDIPPSAKASPYVDSQGIFHWPLLFMYPEYGQTDFFRDVPETSSVDSCLSEAFEPSQPPSWDQGLKYNFADGNLEQFL</sequence>